<dbReference type="Pfam" id="PF04940">
    <property type="entry name" value="BLUF"/>
    <property type="match status" value="1"/>
</dbReference>
<organism evidence="4">
    <name type="scientific">Chrysotila carterae</name>
    <name type="common">Marine alga</name>
    <name type="synonym">Syracosphaera carterae</name>
    <dbReference type="NCBI Taxonomy" id="13221"/>
    <lineage>
        <taxon>Eukaryota</taxon>
        <taxon>Haptista</taxon>
        <taxon>Haptophyta</taxon>
        <taxon>Prymnesiophyceae</taxon>
        <taxon>Isochrysidales</taxon>
        <taxon>Isochrysidaceae</taxon>
        <taxon>Chrysotila</taxon>
    </lineage>
</organism>
<evidence type="ECO:0000256" key="1">
    <source>
        <dbReference type="SAM" id="Coils"/>
    </source>
</evidence>
<name>A0A7S4B7V2_CHRCT</name>
<proteinExistence type="predicted"/>
<dbReference type="EMBL" id="HBIZ01014307">
    <property type="protein sequence ID" value="CAE0756145.1"/>
    <property type="molecule type" value="Transcribed_RNA"/>
</dbReference>
<feature type="coiled-coil region" evidence="1">
    <location>
        <begin position="243"/>
        <end position="282"/>
    </location>
</feature>
<gene>
    <name evidence="4" type="ORF">PCAR00345_LOCUS8739</name>
</gene>
<feature type="domain" description="BLUF" evidence="3">
    <location>
        <begin position="7"/>
        <end position="101"/>
    </location>
</feature>
<dbReference type="InterPro" id="IPR036046">
    <property type="entry name" value="Acylphosphatase-like_dom_sf"/>
</dbReference>
<dbReference type="AlphaFoldDB" id="A0A7S4B7V2"/>
<dbReference type="SMART" id="SM01034">
    <property type="entry name" value="BLUF"/>
    <property type="match status" value="1"/>
</dbReference>
<feature type="region of interest" description="Disordered" evidence="2">
    <location>
        <begin position="125"/>
        <end position="144"/>
    </location>
</feature>
<protein>
    <recommendedName>
        <fullName evidence="3">BLUF domain-containing protein</fullName>
    </recommendedName>
</protein>
<evidence type="ECO:0000313" key="4">
    <source>
        <dbReference type="EMBL" id="CAE0756145.1"/>
    </source>
</evidence>
<dbReference type="PROSITE" id="PS50925">
    <property type="entry name" value="BLUF"/>
    <property type="match status" value="1"/>
</dbReference>
<dbReference type="Gene3D" id="3.30.70.100">
    <property type="match status" value="1"/>
</dbReference>
<dbReference type="GO" id="GO:0071949">
    <property type="term" value="F:FAD binding"/>
    <property type="evidence" value="ECO:0007669"/>
    <property type="project" value="InterPro"/>
</dbReference>
<evidence type="ECO:0000259" key="3">
    <source>
        <dbReference type="PROSITE" id="PS50925"/>
    </source>
</evidence>
<keyword evidence="1" id="KW-0175">Coiled coil</keyword>
<dbReference type="SUPFAM" id="SSF54975">
    <property type="entry name" value="Acylphosphatase/BLUF domain-like"/>
    <property type="match status" value="1"/>
</dbReference>
<reference evidence="4" key="1">
    <citation type="submission" date="2021-01" db="EMBL/GenBank/DDBJ databases">
        <authorList>
            <person name="Corre E."/>
            <person name="Pelletier E."/>
            <person name="Niang G."/>
            <person name="Scheremetjew M."/>
            <person name="Finn R."/>
            <person name="Kale V."/>
            <person name="Holt S."/>
            <person name="Cochrane G."/>
            <person name="Meng A."/>
            <person name="Brown T."/>
            <person name="Cohen L."/>
        </authorList>
    </citation>
    <scope>NUCLEOTIDE SEQUENCE</scope>
    <source>
        <strain evidence="4">CCMP645</strain>
    </source>
</reference>
<accession>A0A7S4B7V2</accession>
<evidence type="ECO:0000256" key="2">
    <source>
        <dbReference type="SAM" id="MobiDB-lite"/>
    </source>
</evidence>
<dbReference type="GO" id="GO:0009882">
    <property type="term" value="F:blue light photoreceptor activity"/>
    <property type="evidence" value="ECO:0007669"/>
    <property type="project" value="InterPro"/>
</dbReference>
<sequence length="324" mass="36067">MVAKFDAPDQLYTIAYTSTVKRKDTLPAILAASNKNNPRDAISGVLWYEDETGRVIQILEGPKDKLDKLVSRLQGDKRHWQMEIMYNRPISKRCYPAFGMLYGAEAAVADANQALKQALGKADQITEEASEKSERMRSEASEMSDMSRTGLLAAQQQTTSLQISLRQLNTQRDELQGKLHSTFPLMIYKRRRLEREVANIRVQISDKDEQLSKASKYQAEALEQLTKQLQKQAEVDAAAAKMVSDAEKAAKQVRQAAKRANEIALKEAKHKAEKKAQDLAKQADIGLAKVAETEEIAMENVALQMIPVKSNPAMLPSPPMIAAA</sequence>
<feature type="compositionally biased region" description="Basic and acidic residues" evidence="2">
    <location>
        <begin position="129"/>
        <end position="140"/>
    </location>
</feature>
<dbReference type="InterPro" id="IPR007024">
    <property type="entry name" value="BLUF_domain"/>
</dbReference>